<dbReference type="InterPro" id="IPR035906">
    <property type="entry name" value="MetI-like_sf"/>
</dbReference>
<accession>A0ABT2PVP6</accession>
<evidence type="ECO:0000313" key="9">
    <source>
        <dbReference type="EMBL" id="MCU0105030.1"/>
    </source>
</evidence>
<dbReference type="PROSITE" id="PS50928">
    <property type="entry name" value="ABC_TM1"/>
    <property type="match status" value="1"/>
</dbReference>
<dbReference type="Proteomes" id="UP001209076">
    <property type="component" value="Unassembled WGS sequence"/>
</dbReference>
<feature type="transmembrane region" description="Helical" evidence="7">
    <location>
        <begin position="111"/>
        <end position="133"/>
    </location>
</feature>
<evidence type="ECO:0000256" key="5">
    <source>
        <dbReference type="ARBA" id="ARBA00022989"/>
    </source>
</evidence>
<dbReference type="PANTHER" id="PTHR43227">
    <property type="entry name" value="BLL4140 PROTEIN"/>
    <property type="match status" value="1"/>
</dbReference>
<keyword evidence="5 7" id="KW-1133">Transmembrane helix</keyword>
<comment type="similarity">
    <text evidence="7">Belongs to the binding-protein-dependent transport system permease family.</text>
</comment>
<feature type="transmembrane region" description="Helical" evidence="7">
    <location>
        <begin position="145"/>
        <end position="166"/>
    </location>
</feature>
<protein>
    <submittedName>
        <fullName evidence="9">ABC transporter permease subunit</fullName>
    </submittedName>
</protein>
<evidence type="ECO:0000313" key="10">
    <source>
        <dbReference type="Proteomes" id="UP001209076"/>
    </source>
</evidence>
<keyword evidence="2 7" id="KW-0813">Transport</keyword>
<dbReference type="SUPFAM" id="SSF161098">
    <property type="entry name" value="MetI-like"/>
    <property type="match status" value="1"/>
</dbReference>
<evidence type="ECO:0000256" key="4">
    <source>
        <dbReference type="ARBA" id="ARBA00022692"/>
    </source>
</evidence>
<feature type="transmembrane region" description="Helical" evidence="7">
    <location>
        <begin position="40"/>
        <end position="59"/>
    </location>
</feature>
<dbReference type="Gene3D" id="1.10.3720.10">
    <property type="entry name" value="MetI-like"/>
    <property type="match status" value="1"/>
</dbReference>
<gene>
    <name evidence="9" type="ORF">N7603_05110</name>
</gene>
<keyword evidence="6 7" id="KW-0472">Membrane</keyword>
<dbReference type="InterPro" id="IPR050809">
    <property type="entry name" value="UgpAE/MalFG_permease"/>
</dbReference>
<reference evidence="10" key="1">
    <citation type="submission" date="2023-07" db="EMBL/GenBank/DDBJ databases">
        <title>Novel Mycoplasma species identified in domestic and wild animals.</title>
        <authorList>
            <person name="Volokhov D.V."/>
            <person name="Furtak V.A."/>
            <person name="Zagorodnyaya T.A."/>
        </authorList>
    </citation>
    <scope>NUCLEOTIDE SEQUENCE [LARGE SCALE GENOMIC DNA]</scope>
    <source>
        <strain evidence="10">92-19</strain>
    </source>
</reference>
<evidence type="ECO:0000256" key="6">
    <source>
        <dbReference type="ARBA" id="ARBA00023136"/>
    </source>
</evidence>
<sequence length="345" mass="38855">MRANQDVKHMSLDEVNRELLLEQLERNKWHRYWVAIKKDWPLYVMLVPVLLYFFIFRYMPIYGILAAFKNQNDLTLSVGQAPFSGFYAFRSLIAGDYAKEFWQAFRNTFAISMYGLIFGFPVPIILALFFSEIKSDFYRSLTQILTYLPKFISTVVITSIITLMLFEGNEPHQAPGVITSLLQNLGLIDESVGIMRNPQYFRSIYIISGIWEGAGYGSIVYFAAIMAISPTNYEAARIDGANKLAQIRYVTLPGMAPTLTIMLILRIGEILSVGYEKIILLYNVQTYGTADVISTFVTRIGGLMGGQSISLNTAAAADLFNSIIAMFLVLGANFISKRVSDTSLF</sequence>
<evidence type="ECO:0000256" key="2">
    <source>
        <dbReference type="ARBA" id="ARBA00022448"/>
    </source>
</evidence>
<dbReference type="InterPro" id="IPR000515">
    <property type="entry name" value="MetI-like"/>
</dbReference>
<feature type="transmembrane region" description="Helical" evidence="7">
    <location>
        <begin position="249"/>
        <end position="267"/>
    </location>
</feature>
<dbReference type="Pfam" id="PF00528">
    <property type="entry name" value="BPD_transp_1"/>
    <property type="match status" value="1"/>
</dbReference>
<evidence type="ECO:0000256" key="7">
    <source>
        <dbReference type="RuleBase" id="RU363032"/>
    </source>
</evidence>
<keyword evidence="10" id="KW-1185">Reference proteome</keyword>
<comment type="caution">
    <text evidence="9">The sequence shown here is derived from an EMBL/GenBank/DDBJ whole genome shotgun (WGS) entry which is preliminary data.</text>
</comment>
<keyword evidence="3" id="KW-1003">Cell membrane</keyword>
<evidence type="ECO:0000259" key="8">
    <source>
        <dbReference type="PROSITE" id="PS50928"/>
    </source>
</evidence>
<dbReference type="CDD" id="cd06261">
    <property type="entry name" value="TM_PBP2"/>
    <property type="match status" value="1"/>
</dbReference>
<comment type="subcellular location">
    <subcellularLocation>
        <location evidence="1 7">Cell membrane</location>
        <topology evidence="1 7">Multi-pass membrane protein</topology>
    </subcellularLocation>
</comment>
<feature type="domain" description="ABC transmembrane type-1" evidence="8">
    <location>
        <begin position="105"/>
        <end position="332"/>
    </location>
</feature>
<dbReference type="PANTHER" id="PTHR43227:SF11">
    <property type="entry name" value="BLL4140 PROTEIN"/>
    <property type="match status" value="1"/>
</dbReference>
<evidence type="ECO:0000256" key="1">
    <source>
        <dbReference type="ARBA" id="ARBA00004651"/>
    </source>
</evidence>
<feature type="transmembrane region" description="Helical" evidence="7">
    <location>
        <begin position="204"/>
        <end position="228"/>
    </location>
</feature>
<feature type="transmembrane region" description="Helical" evidence="7">
    <location>
        <begin position="314"/>
        <end position="335"/>
    </location>
</feature>
<organism evidence="9 10">
    <name type="scientific">Paracholeplasma vituli</name>
    <dbReference type="NCBI Taxonomy" id="69473"/>
    <lineage>
        <taxon>Bacteria</taxon>
        <taxon>Bacillati</taxon>
        <taxon>Mycoplasmatota</taxon>
        <taxon>Mollicutes</taxon>
        <taxon>Acholeplasmatales</taxon>
        <taxon>Acholeplasmataceae</taxon>
        <taxon>Paracholeplasma</taxon>
    </lineage>
</organism>
<dbReference type="EMBL" id="JAOEGN010000008">
    <property type="protein sequence ID" value="MCU0105030.1"/>
    <property type="molecule type" value="Genomic_DNA"/>
</dbReference>
<keyword evidence="4 7" id="KW-0812">Transmembrane</keyword>
<name>A0ABT2PVP6_9MOLU</name>
<proteinExistence type="inferred from homology"/>
<dbReference type="RefSeq" id="WP_262096293.1">
    <property type="nucleotide sequence ID" value="NZ_JAOEGN010000008.1"/>
</dbReference>
<evidence type="ECO:0000256" key="3">
    <source>
        <dbReference type="ARBA" id="ARBA00022475"/>
    </source>
</evidence>